<reference evidence="1 3" key="1">
    <citation type="journal article" date="2017" name="Nature">
        <title>The sunflower genome provides insights into oil metabolism, flowering and Asterid evolution.</title>
        <authorList>
            <person name="Badouin H."/>
            <person name="Gouzy J."/>
            <person name="Grassa C.J."/>
            <person name="Murat F."/>
            <person name="Staton S.E."/>
            <person name="Cottret L."/>
            <person name="Lelandais-Briere C."/>
            <person name="Owens G.L."/>
            <person name="Carrere S."/>
            <person name="Mayjonade B."/>
            <person name="Legrand L."/>
            <person name="Gill N."/>
            <person name="Kane N.C."/>
            <person name="Bowers J.E."/>
            <person name="Hubner S."/>
            <person name="Bellec A."/>
            <person name="Berard A."/>
            <person name="Berges H."/>
            <person name="Blanchet N."/>
            <person name="Boniface M.C."/>
            <person name="Brunel D."/>
            <person name="Catrice O."/>
            <person name="Chaidir N."/>
            <person name="Claudel C."/>
            <person name="Donnadieu C."/>
            <person name="Faraut T."/>
            <person name="Fievet G."/>
            <person name="Helmstetter N."/>
            <person name="King M."/>
            <person name="Knapp S.J."/>
            <person name="Lai Z."/>
            <person name="Le Paslier M.C."/>
            <person name="Lippi Y."/>
            <person name="Lorenzon L."/>
            <person name="Mandel J.R."/>
            <person name="Marage G."/>
            <person name="Marchand G."/>
            <person name="Marquand E."/>
            <person name="Bret-Mestries E."/>
            <person name="Morien E."/>
            <person name="Nambeesan S."/>
            <person name="Nguyen T."/>
            <person name="Pegot-Espagnet P."/>
            <person name="Pouilly N."/>
            <person name="Raftis F."/>
            <person name="Sallet E."/>
            <person name="Schiex T."/>
            <person name="Thomas J."/>
            <person name="Vandecasteele C."/>
            <person name="Vares D."/>
            <person name="Vear F."/>
            <person name="Vautrin S."/>
            <person name="Crespi M."/>
            <person name="Mangin B."/>
            <person name="Burke J.M."/>
            <person name="Salse J."/>
            <person name="Munos S."/>
            <person name="Vincourt P."/>
            <person name="Rieseberg L.H."/>
            <person name="Langlade N.B."/>
        </authorList>
    </citation>
    <scope>NUCLEOTIDE SEQUENCE [LARGE SCALE GENOMIC DNA]</scope>
    <source>
        <strain evidence="3">cv. SF193</strain>
        <tissue evidence="1">Leaves</tissue>
    </source>
</reference>
<evidence type="ECO:0000313" key="1">
    <source>
        <dbReference type="EMBL" id="KAF5817681.1"/>
    </source>
</evidence>
<reference evidence="2" key="2">
    <citation type="submission" date="2017-02" db="EMBL/GenBank/DDBJ databases">
        <title>Sunflower complete genome.</title>
        <authorList>
            <person name="Langlade N."/>
            <person name="Munos S."/>
        </authorList>
    </citation>
    <scope>NUCLEOTIDE SEQUENCE [LARGE SCALE GENOMIC DNA]</scope>
    <source>
        <tissue evidence="2">Leaves</tissue>
    </source>
</reference>
<keyword evidence="1" id="KW-0240">DNA-directed RNA polymerase</keyword>
<organism evidence="2 3">
    <name type="scientific">Helianthus annuus</name>
    <name type="common">Common sunflower</name>
    <dbReference type="NCBI Taxonomy" id="4232"/>
    <lineage>
        <taxon>Eukaryota</taxon>
        <taxon>Viridiplantae</taxon>
        <taxon>Streptophyta</taxon>
        <taxon>Embryophyta</taxon>
        <taxon>Tracheophyta</taxon>
        <taxon>Spermatophyta</taxon>
        <taxon>Magnoliopsida</taxon>
        <taxon>eudicotyledons</taxon>
        <taxon>Gunneridae</taxon>
        <taxon>Pentapetalae</taxon>
        <taxon>asterids</taxon>
        <taxon>campanulids</taxon>
        <taxon>Asterales</taxon>
        <taxon>Asteraceae</taxon>
        <taxon>Asteroideae</taxon>
        <taxon>Heliantheae alliance</taxon>
        <taxon>Heliantheae</taxon>
        <taxon>Helianthus</taxon>
    </lineage>
</organism>
<dbReference type="EMBL" id="MNCJ02000317">
    <property type="protein sequence ID" value="KAF5817681.1"/>
    <property type="molecule type" value="Genomic_DNA"/>
</dbReference>
<accession>A0A251VE58</accession>
<keyword evidence="3" id="KW-1185">Reference proteome</keyword>
<proteinExistence type="predicted"/>
<name>A0A251VE58_HELAN</name>
<evidence type="ECO:0000313" key="3">
    <source>
        <dbReference type="Proteomes" id="UP000215914"/>
    </source>
</evidence>
<dbReference type="InParanoid" id="A0A251VE58"/>
<reference evidence="1" key="3">
    <citation type="submission" date="2020-06" db="EMBL/GenBank/DDBJ databases">
        <title>Helianthus annuus Genome sequencing and assembly Release 2.</title>
        <authorList>
            <person name="Gouzy J."/>
            <person name="Langlade N."/>
            <person name="Munos S."/>
        </authorList>
    </citation>
    <scope>NUCLEOTIDE SEQUENCE</scope>
    <source>
        <tissue evidence="1">Leaves</tissue>
    </source>
</reference>
<gene>
    <name evidence="2" type="ORF">HannXRQ_Chr02g0037711</name>
    <name evidence="1" type="ORF">HanXRQr2_Chr02g0055911</name>
</gene>
<dbReference type="EMBL" id="CM007891">
    <property type="protein sequence ID" value="OTG33714.1"/>
    <property type="molecule type" value="Genomic_DNA"/>
</dbReference>
<dbReference type="EC" id="2.7.7.6" evidence="1"/>
<keyword evidence="1" id="KW-0804">Transcription</keyword>
<sequence>MIATRAALIMNFKNVHNDRRAVLYLNDCDCAEELCREKATFIRKKLCAQSQPQDMAVEFLIRLFILFCTVTY</sequence>
<dbReference type="GO" id="GO:0000428">
    <property type="term" value="C:DNA-directed RNA polymerase complex"/>
    <property type="evidence" value="ECO:0007669"/>
    <property type="project" value="UniProtKB-KW"/>
</dbReference>
<dbReference type="Gramene" id="mRNA:HanXRQr2_Chr02g0055911">
    <property type="protein sequence ID" value="mRNA:HanXRQr2_Chr02g0055911"/>
    <property type="gene ID" value="HanXRQr2_Chr02g0055911"/>
</dbReference>
<protein>
    <submittedName>
        <fullName evidence="1">DNA-directed RNA polymerase</fullName>
        <ecNumber evidence="1">2.7.7.6</ecNumber>
    </submittedName>
</protein>
<dbReference type="AlphaFoldDB" id="A0A251VE58"/>
<evidence type="ECO:0000313" key="2">
    <source>
        <dbReference type="EMBL" id="OTG33714.1"/>
    </source>
</evidence>
<keyword evidence="1" id="KW-0808">Transferase</keyword>
<dbReference type="Proteomes" id="UP000215914">
    <property type="component" value="Chromosome 2"/>
</dbReference>
<dbReference type="GO" id="GO:0003899">
    <property type="term" value="F:DNA-directed RNA polymerase activity"/>
    <property type="evidence" value="ECO:0007669"/>
    <property type="project" value="UniProtKB-EC"/>
</dbReference>
<keyword evidence="1" id="KW-0548">Nucleotidyltransferase</keyword>
<dbReference type="STRING" id="4232.A0A251VE58"/>